<accession>A0A1I3GC59</accession>
<name>A0A1I3GC59_9RHOB</name>
<sequence length="277" mass="29145">MHRPAVPIPPLAAVLTVLAALAALAPTAPAQAGAEPLCEGFGPQAPRDISVKSGANPRGFAAAPPASRMNLCNIHFHVNAEHKGPGFSVPGGEGEHGGWLCNETAELTALEREDPLHGHGACHGLEPGDTVEVHWVHTTCDAGPGAGLGACASERCANPQLRVETQVFLAVNDPEALDFSQFDYAAPDPSIPAAPSQPRALPTGFGEPVVFAGSTTGPKYSEQSCSPYQVTWSVRPWCARVDVMTLHRWCAENTFEEDHAHGVRRLVVSPALLSPID</sequence>
<organism evidence="2 3">
    <name type="scientific">Albimonas pacifica</name>
    <dbReference type="NCBI Taxonomy" id="1114924"/>
    <lineage>
        <taxon>Bacteria</taxon>
        <taxon>Pseudomonadati</taxon>
        <taxon>Pseudomonadota</taxon>
        <taxon>Alphaproteobacteria</taxon>
        <taxon>Rhodobacterales</taxon>
        <taxon>Paracoccaceae</taxon>
        <taxon>Albimonas</taxon>
    </lineage>
</organism>
<evidence type="ECO:0000313" key="2">
    <source>
        <dbReference type="EMBL" id="SFI21059.1"/>
    </source>
</evidence>
<evidence type="ECO:0000256" key="1">
    <source>
        <dbReference type="SAM" id="SignalP"/>
    </source>
</evidence>
<dbReference type="InterPro" id="IPR018883">
    <property type="entry name" value="Delta_CA"/>
</dbReference>
<gene>
    <name evidence="2" type="ORF">SAMN05216258_10581</name>
</gene>
<keyword evidence="1" id="KW-0732">Signal</keyword>
<evidence type="ECO:0000313" key="3">
    <source>
        <dbReference type="Proteomes" id="UP000199377"/>
    </source>
</evidence>
<reference evidence="2 3" key="1">
    <citation type="submission" date="2016-10" db="EMBL/GenBank/DDBJ databases">
        <authorList>
            <person name="de Groot N.N."/>
        </authorList>
    </citation>
    <scope>NUCLEOTIDE SEQUENCE [LARGE SCALE GENOMIC DNA]</scope>
    <source>
        <strain evidence="2 3">CGMCC 1.11030</strain>
    </source>
</reference>
<feature type="signal peptide" evidence="1">
    <location>
        <begin position="1"/>
        <end position="30"/>
    </location>
</feature>
<dbReference type="Pfam" id="PF10563">
    <property type="entry name" value="CA_like"/>
    <property type="match status" value="1"/>
</dbReference>
<dbReference type="RefSeq" id="WP_177236223.1">
    <property type="nucleotide sequence ID" value="NZ_FOQH01000005.1"/>
</dbReference>
<proteinExistence type="predicted"/>
<dbReference type="EMBL" id="FOQH01000005">
    <property type="protein sequence ID" value="SFI21059.1"/>
    <property type="molecule type" value="Genomic_DNA"/>
</dbReference>
<keyword evidence="3" id="KW-1185">Reference proteome</keyword>
<protein>
    <recommendedName>
        <fullName evidence="4">Cadmium carbonic anhydrase repeat-containing protein</fullName>
    </recommendedName>
</protein>
<evidence type="ECO:0008006" key="4">
    <source>
        <dbReference type="Google" id="ProtNLM"/>
    </source>
</evidence>
<feature type="chain" id="PRO_5011487261" description="Cadmium carbonic anhydrase repeat-containing protein" evidence="1">
    <location>
        <begin position="31"/>
        <end position="277"/>
    </location>
</feature>
<dbReference type="AlphaFoldDB" id="A0A1I3GC59"/>
<dbReference type="Proteomes" id="UP000199377">
    <property type="component" value="Unassembled WGS sequence"/>
</dbReference>